<dbReference type="PROSITE" id="PS51257">
    <property type="entry name" value="PROKAR_LIPOPROTEIN"/>
    <property type="match status" value="1"/>
</dbReference>
<evidence type="ECO:0000256" key="3">
    <source>
        <dbReference type="ARBA" id="ARBA00006577"/>
    </source>
</evidence>
<dbReference type="SUPFAM" id="SSF54534">
    <property type="entry name" value="FKBP-like"/>
    <property type="match status" value="1"/>
</dbReference>
<comment type="subcellular location">
    <subcellularLocation>
        <location evidence="2">Cytoplasm</location>
    </subcellularLocation>
</comment>
<comment type="similarity">
    <text evidence="3 9">Belongs to the FKBP-type PPIase family.</text>
</comment>
<dbReference type="GO" id="GO:0005737">
    <property type="term" value="C:cytoplasm"/>
    <property type="evidence" value="ECO:0007669"/>
    <property type="project" value="UniProtKB-SubCell"/>
</dbReference>
<evidence type="ECO:0000256" key="7">
    <source>
        <dbReference type="ARBA" id="ARBA00023235"/>
    </source>
</evidence>
<evidence type="ECO:0000256" key="8">
    <source>
        <dbReference type="PROSITE-ProRule" id="PRU00277"/>
    </source>
</evidence>
<dbReference type="Gene3D" id="3.10.50.40">
    <property type="match status" value="1"/>
</dbReference>
<evidence type="ECO:0000256" key="2">
    <source>
        <dbReference type="ARBA" id="ARBA00004496"/>
    </source>
</evidence>
<dbReference type="InterPro" id="IPR001179">
    <property type="entry name" value="PPIase_FKBP_dom"/>
</dbReference>
<dbReference type="EMBL" id="RPGO01000009">
    <property type="protein sequence ID" value="RZB32215.1"/>
    <property type="molecule type" value="Genomic_DNA"/>
</dbReference>
<feature type="region of interest" description="Disordered" evidence="10">
    <location>
        <begin position="295"/>
        <end position="318"/>
    </location>
</feature>
<dbReference type="InterPro" id="IPR046357">
    <property type="entry name" value="PPIase_dom_sf"/>
</dbReference>
<protein>
    <recommendedName>
        <fullName evidence="9">Peptidyl-prolyl cis-trans isomerase</fullName>
        <ecNumber evidence="9">5.2.1.8</ecNumber>
    </recommendedName>
</protein>
<dbReference type="Proteomes" id="UP000291831">
    <property type="component" value="Unassembled WGS sequence"/>
</dbReference>
<keyword evidence="4" id="KW-0963">Cytoplasm</keyword>
<reference evidence="13" key="1">
    <citation type="submission" date="2019-01" db="EMBL/GenBank/DDBJ databases">
        <title>Anaerobic oxidation of ethane by archaea from a marine hydrocarbon seep.</title>
        <authorList>
            <person name="Musat F."/>
        </authorList>
    </citation>
    <scope>NUCLEOTIDE SEQUENCE [LARGE SCALE GENOMIC DNA]</scope>
</reference>
<evidence type="ECO:0000256" key="10">
    <source>
        <dbReference type="SAM" id="MobiDB-lite"/>
    </source>
</evidence>
<evidence type="ECO:0000256" key="4">
    <source>
        <dbReference type="ARBA" id="ARBA00022490"/>
    </source>
</evidence>
<dbReference type="PANTHER" id="PTHR47861">
    <property type="entry name" value="FKBP-TYPE PEPTIDYL-PROLYL CIS-TRANS ISOMERASE SLYD"/>
    <property type="match status" value="1"/>
</dbReference>
<evidence type="ECO:0000259" key="11">
    <source>
        <dbReference type="PROSITE" id="PS50059"/>
    </source>
</evidence>
<keyword evidence="6" id="KW-0143">Chaperone</keyword>
<evidence type="ECO:0000256" key="9">
    <source>
        <dbReference type="RuleBase" id="RU003915"/>
    </source>
</evidence>
<dbReference type="PROSITE" id="PS50059">
    <property type="entry name" value="FKBP_PPIASE"/>
    <property type="match status" value="1"/>
</dbReference>
<keyword evidence="5 8" id="KW-0697">Rotamase</keyword>
<dbReference type="GO" id="GO:0003755">
    <property type="term" value="F:peptidyl-prolyl cis-trans isomerase activity"/>
    <property type="evidence" value="ECO:0007669"/>
    <property type="project" value="UniProtKB-UniRule"/>
</dbReference>
<keyword evidence="7 8" id="KW-0413">Isomerase</keyword>
<evidence type="ECO:0000256" key="6">
    <source>
        <dbReference type="ARBA" id="ARBA00023186"/>
    </source>
</evidence>
<evidence type="ECO:0000256" key="5">
    <source>
        <dbReference type="ARBA" id="ARBA00023110"/>
    </source>
</evidence>
<organism evidence="12 13">
    <name type="scientific">Candidatus Argoarchaeum ethanivorans</name>
    <dbReference type="NCBI Taxonomy" id="2608793"/>
    <lineage>
        <taxon>Archaea</taxon>
        <taxon>Methanobacteriati</taxon>
        <taxon>Methanobacteriota</taxon>
        <taxon>Stenosarchaea group</taxon>
        <taxon>Methanomicrobia</taxon>
        <taxon>Methanosarcinales</taxon>
        <taxon>Methanosarcinales incertae sedis</taxon>
        <taxon>GOM Arc I cluster</taxon>
        <taxon>Candidatus Argoarchaeum</taxon>
    </lineage>
</organism>
<evidence type="ECO:0000313" key="13">
    <source>
        <dbReference type="Proteomes" id="UP000291831"/>
    </source>
</evidence>
<feature type="domain" description="PPIase FKBP-type" evidence="11">
    <location>
        <begin position="34"/>
        <end position="133"/>
    </location>
</feature>
<sequence>MKRLLIVGILLLLCSGIGCIEQESTPHDDTISVGDTIKVNYVGRLEDDSIFDTSFEDIAKHAGIYNPQRIYNPLQFKVGAGEMIAGFDSGVVGMNVTETKNITVPPEMGYGPIDEKKIQRLDIDQQVPLMDTLPKMFAVPRDQFTSQFGKGHKTGDVVDIPGIELTATVVELGDAIVNLSLNLEKGDTFNMPESPWMDEVTAVDDVNITIKHIVTPGETVKLGNVPWNTTITNITNKNMTLHHNRVPDTTINTMFGPIQVSFSDDKLIMDQNLPLAGKTLIFTVTVEEIVSKEESVDGNGGAGLPPVNSILPQPPKIE</sequence>
<name>A0A8B3S667_9EURY</name>
<proteinExistence type="inferred from homology"/>
<dbReference type="Pfam" id="PF00254">
    <property type="entry name" value="FKBP_C"/>
    <property type="match status" value="1"/>
</dbReference>
<evidence type="ECO:0000313" key="12">
    <source>
        <dbReference type="EMBL" id="RZB32215.1"/>
    </source>
</evidence>
<comment type="catalytic activity">
    <reaction evidence="1 8 9">
        <text>[protein]-peptidylproline (omega=180) = [protein]-peptidylproline (omega=0)</text>
        <dbReference type="Rhea" id="RHEA:16237"/>
        <dbReference type="Rhea" id="RHEA-COMP:10747"/>
        <dbReference type="Rhea" id="RHEA-COMP:10748"/>
        <dbReference type="ChEBI" id="CHEBI:83833"/>
        <dbReference type="ChEBI" id="CHEBI:83834"/>
        <dbReference type="EC" id="5.2.1.8"/>
    </reaction>
</comment>
<dbReference type="AlphaFoldDB" id="A0A8B3S667"/>
<dbReference type="GO" id="GO:0042026">
    <property type="term" value="P:protein refolding"/>
    <property type="evidence" value="ECO:0007669"/>
    <property type="project" value="UniProtKB-ARBA"/>
</dbReference>
<gene>
    <name evidence="12" type="ORF">AEth_00538</name>
</gene>
<comment type="caution">
    <text evidence="12">The sequence shown here is derived from an EMBL/GenBank/DDBJ whole genome shotgun (WGS) entry which is preliminary data.</text>
</comment>
<accession>A0A8B3S667</accession>
<dbReference type="EC" id="5.2.1.8" evidence="9"/>
<evidence type="ECO:0000256" key="1">
    <source>
        <dbReference type="ARBA" id="ARBA00000971"/>
    </source>
</evidence>
<dbReference type="PANTHER" id="PTHR47861:SF3">
    <property type="entry name" value="FKBP-TYPE PEPTIDYL-PROLYL CIS-TRANS ISOMERASE SLYD"/>
    <property type="match status" value="1"/>
</dbReference>